<keyword evidence="3 12" id="KW-1134">Transmembrane beta strand</keyword>
<organism evidence="16 17">
    <name type="scientific">Microbulbifer spongiae</name>
    <dbReference type="NCBI Taxonomy" id="2944933"/>
    <lineage>
        <taxon>Bacteria</taxon>
        <taxon>Pseudomonadati</taxon>
        <taxon>Pseudomonadota</taxon>
        <taxon>Gammaproteobacteria</taxon>
        <taxon>Cellvibrionales</taxon>
        <taxon>Microbulbiferaceae</taxon>
        <taxon>Microbulbifer</taxon>
    </lineage>
</organism>
<keyword evidence="7" id="KW-0408">Iron</keyword>
<keyword evidence="17" id="KW-1185">Reference proteome</keyword>
<dbReference type="RefSeq" id="WP_301416644.1">
    <property type="nucleotide sequence ID" value="NZ_CP098023.1"/>
</dbReference>
<dbReference type="PROSITE" id="PS52016">
    <property type="entry name" value="TONB_DEPENDENT_REC_3"/>
    <property type="match status" value="1"/>
</dbReference>
<evidence type="ECO:0000259" key="14">
    <source>
        <dbReference type="Pfam" id="PF00593"/>
    </source>
</evidence>
<evidence type="ECO:0000256" key="13">
    <source>
        <dbReference type="RuleBase" id="RU003357"/>
    </source>
</evidence>
<comment type="similarity">
    <text evidence="12 13">Belongs to the TonB-dependent receptor family.</text>
</comment>
<keyword evidence="10 12" id="KW-0472">Membrane</keyword>
<feature type="domain" description="TonB-dependent receptor plug" evidence="15">
    <location>
        <begin position="61"/>
        <end position="163"/>
    </location>
</feature>
<keyword evidence="2 12" id="KW-0813">Transport</keyword>
<dbReference type="Gene3D" id="2.170.130.10">
    <property type="entry name" value="TonB-dependent receptor, plug domain"/>
    <property type="match status" value="1"/>
</dbReference>
<dbReference type="InterPro" id="IPR000531">
    <property type="entry name" value="Beta-barrel_TonB"/>
</dbReference>
<evidence type="ECO:0000256" key="10">
    <source>
        <dbReference type="ARBA" id="ARBA00023136"/>
    </source>
</evidence>
<evidence type="ECO:0000256" key="11">
    <source>
        <dbReference type="ARBA" id="ARBA00023237"/>
    </source>
</evidence>
<dbReference type="InterPro" id="IPR037066">
    <property type="entry name" value="Plug_dom_sf"/>
</dbReference>
<evidence type="ECO:0000256" key="2">
    <source>
        <dbReference type="ARBA" id="ARBA00022448"/>
    </source>
</evidence>
<keyword evidence="4" id="KW-0410">Iron transport</keyword>
<accession>A0ABY9EFR6</accession>
<gene>
    <name evidence="16" type="ORF">M8T91_02905</name>
</gene>
<dbReference type="InterPro" id="IPR036942">
    <property type="entry name" value="Beta-barrel_TonB_sf"/>
</dbReference>
<keyword evidence="6" id="KW-0732">Signal</keyword>
<comment type="subcellular location">
    <subcellularLocation>
        <location evidence="1 12">Cell outer membrane</location>
        <topology evidence="1 12">Multi-pass membrane protein</topology>
    </subcellularLocation>
</comment>
<dbReference type="Pfam" id="PF07715">
    <property type="entry name" value="Plug"/>
    <property type="match status" value="1"/>
</dbReference>
<dbReference type="SUPFAM" id="SSF56935">
    <property type="entry name" value="Porins"/>
    <property type="match status" value="1"/>
</dbReference>
<keyword evidence="5 12" id="KW-0812">Transmembrane</keyword>
<dbReference type="InterPro" id="IPR039426">
    <property type="entry name" value="TonB-dep_rcpt-like"/>
</dbReference>
<evidence type="ECO:0000256" key="12">
    <source>
        <dbReference type="PROSITE-ProRule" id="PRU01360"/>
    </source>
</evidence>
<evidence type="ECO:0000256" key="1">
    <source>
        <dbReference type="ARBA" id="ARBA00004571"/>
    </source>
</evidence>
<keyword evidence="9 13" id="KW-0798">TonB box</keyword>
<protein>
    <submittedName>
        <fullName evidence="16">TonB-dependent receptor</fullName>
    </submittedName>
</protein>
<evidence type="ECO:0000256" key="9">
    <source>
        <dbReference type="ARBA" id="ARBA00023077"/>
    </source>
</evidence>
<feature type="domain" description="TonB-dependent receptor-like beta-barrel" evidence="14">
    <location>
        <begin position="204"/>
        <end position="668"/>
    </location>
</feature>
<evidence type="ECO:0000259" key="15">
    <source>
        <dbReference type="Pfam" id="PF07715"/>
    </source>
</evidence>
<dbReference type="InterPro" id="IPR012910">
    <property type="entry name" value="Plug_dom"/>
</dbReference>
<keyword evidence="8" id="KW-0406">Ion transport</keyword>
<dbReference type="Proteomes" id="UP001321520">
    <property type="component" value="Chromosome"/>
</dbReference>
<keyword evidence="16" id="KW-0675">Receptor</keyword>
<dbReference type="PANTHER" id="PTHR32552:SF89">
    <property type="entry name" value="CATECHOLATE SIDEROPHORE RECEPTOR FIU"/>
    <property type="match status" value="1"/>
</dbReference>
<dbReference type="Pfam" id="PF00593">
    <property type="entry name" value="TonB_dep_Rec_b-barrel"/>
    <property type="match status" value="1"/>
</dbReference>
<dbReference type="PANTHER" id="PTHR32552">
    <property type="entry name" value="FERRICHROME IRON RECEPTOR-RELATED"/>
    <property type="match status" value="1"/>
</dbReference>
<name>A0ABY9EFR6_9GAMM</name>
<sequence>MPKEIARPIRQGAGLYCMSGLLGWLMLPGSGVAGQERIENLLVTASRAGAPAGASSERFSEVGGEALSLVGHRHIQQSLVRVPGVNLARGNGQEYLPALRSPVLSGAGACGSVLSAEDGIPLRAKGFCNINELFESHSETARGIEVTRGPAGILFGANALHGVVNVISPSVGEKAGGASAAIGLEAGPEAFYRAKFSADTGTDNPWGLRMDLSLSTDGGYRDRSGYDQQKLSLQHLMQTGSLEIRTRLATTNVNQETAGYIEGTGAYRNRRASRENPNPEAFRDAGALRLYSRLDIDLGGDRTLVLTPYLRKTEMRFLQHYLPGQALEENGQESAGIRSRYRVAGGDQLALVAGIDGEFTRGYLRESQAHPTEGSDFLQATIPTGKHYDYEVDAWSIAPFALATWRPNERWDLLGGLRFEAVHYHYDNNMLAGRTREDGTPCGFGGCRFSRPQDREDRFLNGSPKLGAIFRVAPGLQLFANLAQGYRVPQTTELYRLQREQRVAALDSERIQSLELGLRGHGGGFSYELVAYGMRKRNVIFRDTEYFNRANGKTAHQGLEFAFEYAFASRWRIETAASYAEHRYRDARRLQGVALDGRLVDSAPRVFGSTRLRWQPWAGMAAELEWLHQGRYYTDPQNRHEYPGHNLLNLRLRWAMQRWALSVRALNLANKAYAERADYSRFGGERYLPGARRALYLSVSADW</sequence>
<evidence type="ECO:0000256" key="3">
    <source>
        <dbReference type="ARBA" id="ARBA00022452"/>
    </source>
</evidence>
<evidence type="ECO:0000256" key="4">
    <source>
        <dbReference type="ARBA" id="ARBA00022496"/>
    </source>
</evidence>
<proteinExistence type="inferred from homology"/>
<evidence type="ECO:0000313" key="16">
    <source>
        <dbReference type="EMBL" id="WKD50399.1"/>
    </source>
</evidence>
<reference evidence="16 17" key="1">
    <citation type="submission" date="2022-05" db="EMBL/GenBank/DDBJ databases">
        <title>Microbulbifer sp. nov., isolated from sponge.</title>
        <authorList>
            <person name="Gao L."/>
        </authorList>
    </citation>
    <scope>NUCLEOTIDE SEQUENCE [LARGE SCALE GENOMIC DNA]</scope>
    <source>
        <strain evidence="16 17">MI-G</strain>
    </source>
</reference>
<dbReference type="EMBL" id="CP098023">
    <property type="protein sequence ID" value="WKD50399.1"/>
    <property type="molecule type" value="Genomic_DNA"/>
</dbReference>
<keyword evidence="11 12" id="KW-0998">Cell outer membrane</keyword>
<evidence type="ECO:0000256" key="7">
    <source>
        <dbReference type="ARBA" id="ARBA00023004"/>
    </source>
</evidence>
<evidence type="ECO:0000256" key="8">
    <source>
        <dbReference type="ARBA" id="ARBA00023065"/>
    </source>
</evidence>
<evidence type="ECO:0000256" key="5">
    <source>
        <dbReference type="ARBA" id="ARBA00022692"/>
    </source>
</evidence>
<evidence type="ECO:0000256" key="6">
    <source>
        <dbReference type="ARBA" id="ARBA00022729"/>
    </source>
</evidence>
<dbReference type="Gene3D" id="2.40.170.20">
    <property type="entry name" value="TonB-dependent receptor, beta-barrel domain"/>
    <property type="match status" value="1"/>
</dbReference>
<evidence type="ECO:0000313" key="17">
    <source>
        <dbReference type="Proteomes" id="UP001321520"/>
    </source>
</evidence>